<organism evidence="5 6">
    <name type="scientific">Sphingomonas montanisoli</name>
    <dbReference type="NCBI Taxonomy" id="2606412"/>
    <lineage>
        <taxon>Bacteria</taxon>
        <taxon>Pseudomonadati</taxon>
        <taxon>Pseudomonadota</taxon>
        <taxon>Alphaproteobacteria</taxon>
        <taxon>Sphingomonadales</taxon>
        <taxon>Sphingomonadaceae</taxon>
        <taxon>Sphingomonas</taxon>
    </lineage>
</organism>
<evidence type="ECO:0000256" key="1">
    <source>
        <dbReference type="ARBA" id="ARBA00023015"/>
    </source>
</evidence>
<keyword evidence="6" id="KW-1185">Reference proteome</keyword>
<dbReference type="Gene3D" id="1.10.10.60">
    <property type="entry name" value="Homeodomain-like"/>
    <property type="match status" value="2"/>
</dbReference>
<dbReference type="InterPro" id="IPR032783">
    <property type="entry name" value="AraC_lig"/>
</dbReference>
<evidence type="ECO:0000256" key="2">
    <source>
        <dbReference type="ARBA" id="ARBA00023125"/>
    </source>
</evidence>
<dbReference type="Pfam" id="PF12852">
    <property type="entry name" value="Cupin_6"/>
    <property type="match status" value="1"/>
</dbReference>
<dbReference type="CDD" id="cd02208">
    <property type="entry name" value="cupin_RmlC-like"/>
    <property type="match status" value="1"/>
</dbReference>
<name>A0A5D9CCJ5_9SPHN</name>
<dbReference type="Pfam" id="PF12833">
    <property type="entry name" value="HTH_18"/>
    <property type="match status" value="1"/>
</dbReference>
<evidence type="ECO:0000313" key="6">
    <source>
        <dbReference type="Proteomes" id="UP000322077"/>
    </source>
</evidence>
<dbReference type="GO" id="GO:0003700">
    <property type="term" value="F:DNA-binding transcription factor activity"/>
    <property type="evidence" value="ECO:0007669"/>
    <property type="project" value="InterPro"/>
</dbReference>
<evidence type="ECO:0000256" key="3">
    <source>
        <dbReference type="ARBA" id="ARBA00023163"/>
    </source>
</evidence>
<dbReference type="SUPFAM" id="SSF51182">
    <property type="entry name" value="RmlC-like cupins"/>
    <property type="match status" value="1"/>
</dbReference>
<evidence type="ECO:0000259" key="4">
    <source>
        <dbReference type="PROSITE" id="PS01124"/>
    </source>
</evidence>
<dbReference type="InterPro" id="IPR011051">
    <property type="entry name" value="RmlC_Cupin_sf"/>
</dbReference>
<dbReference type="GO" id="GO:0043565">
    <property type="term" value="F:sequence-specific DNA binding"/>
    <property type="evidence" value="ECO:0007669"/>
    <property type="project" value="InterPro"/>
</dbReference>
<dbReference type="InterPro" id="IPR020449">
    <property type="entry name" value="Tscrpt_reg_AraC-type_HTH"/>
</dbReference>
<sequence>MRGMSSPYGAKRPIWPIITACSNSRGRKVDMPAASAQPPINLSRILRDVVSIGAQWVRVRVDRTGGFSMPASDDVTVHFVIWGTLQLTVANGEPTEIGAGGCALLPQGIPHVARIGSGPIEPLRYFDEIEDHDILPTVDVGEIRGIPTAVILIGRLRVDWPASIPPLRMLPGIMLGTRAHQTDPAAATNASRALHHTSREPGASISLTRYAELLLVRELRDFFVAHPGLLNPGDADAAAVAQAMEAVRTDPGRPWSVERLARHVGMSRSGFAAKFRAIREETPMDSVARLRMDLAARLLGEGRMKAKEIAARVGYSSDAAFVRSFTRHFGLSPTNYRKKLREEASVTEADWLQPG</sequence>
<evidence type="ECO:0000313" key="5">
    <source>
        <dbReference type="EMBL" id="TZG29399.1"/>
    </source>
</evidence>
<reference evidence="5 6" key="1">
    <citation type="submission" date="2019-08" db="EMBL/GenBank/DDBJ databases">
        <authorList>
            <person name="Wang G."/>
            <person name="Xu Z."/>
        </authorList>
    </citation>
    <scope>NUCLEOTIDE SEQUENCE [LARGE SCALE GENOMIC DNA]</scope>
    <source>
        <strain evidence="5 6">ZX</strain>
    </source>
</reference>
<comment type="caution">
    <text evidence="5">The sequence shown here is derived from an EMBL/GenBank/DDBJ whole genome shotgun (WGS) entry which is preliminary data.</text>
</comment>
<accession>A0A5D9CCJ5</accession>
<keyword evidence="2" id="KW-0238">DNA-binding</keyword>
<gene>
    <name evidence="5" type="ORF">FYJ91_04545</name>
</gene>
<dbReference type="InterPro" id="IPR018060">
    <property type="entry name" value="HTH_AraC"/>
</dbReference>
<dbReference type="PANTHER" id="PTHR46796:SF7">
    <property type="entry name" value="ARAC FAMILY TRANSCRIPTIONAL REGULATOR"/>
    <property type="match status" value="1"/>
</dbReference>
<dbReference type="SMART" id="SM00342">
    <property type="entry name" value="HTH_ARAC"/>
    <property type="match status" value="1"/>
</dbReference>
<dbReference type="PROSITE" id="PS01124">
    <property type="entry name" value="HTH_ARAC_FAMILY_2"/>
    <property type="match status" value="1"/>
</dbReference>
<dbReference type="InterPro" id="IPR050204">
    <property type="entry name" value="AraC_XylS_family_regulators"/>
</dbReference>
<feature type="domain" description="HTH araC/xylS-type" evidence="4">
    <location>
        <begin position="241"/>
        <end position="339"/>
    </location>
</feature>
<dbReference type="InterPro" id="IPR009057">
    <property type="entry name" value="Homeodomain-like_sf"/>
</dbReference>
<proteinExistence type="predicted"/>
<dbReference type="AlphaFoldDB" id="A0A5D9CCJ5"/>
<dbReference type="Proteomes" id="UP000322077">
    <property type="component" value="Unassembled WGS sequence"/>
</dbReference>
<keyword evidence="1" id="KW-0805">Transcription regulation</keyword>
<dbReference type="EMBL" id="VTOU01000001">
    <property type="protein sequence ID" value="TZG29399.1"/>
    <property type="molecule type" value="Genomic_DNA"/>
</dbReference>
<dbReference type="PANTHER" id="PTHR46796">
    <property type="entry name" value="HTH-TYPE TRANSCRIPTIONAL ACTIVATOR RHAS-RELATED"/>
    <property type="match status" value="1"/>
</dbReference>
<keyword evidence="3" id="KW-0804">Transcription</keyword>
<dbReference type="PRINTS" id="PR00032">
    <property type="entry name" value="HTHARAC"/>
</dbReference>
<protein>
    <submittedName>
        <fullName evidence="5">AraC family transcriptional regulator</fullName>
    </submittedName>
</protein>
<dbReference type="SUPFAM" id="SSF46689">
    <property type="entry name" value="Homeodomain-like"/>
    <property type="match status" value="2"/>
</dbReference>